<evidence type="ECO:0000259" key="2">
    <source>
        <dbReference type="SMART" id="SM00589"/>
    </source>
</evidence>
<accession>A0A4Z2E403</accession>
<dbReference type="Proteomes" id="UP000314294">
    <property type="component" value="Unassembled WGS sequence"/>
</dbReference>
<name>A0A4Z2E403_9TELE</name>
<evidence type="ECO:0000256" key="1">
    <source>
        <dbReference type="SAM" id="MobiDB-lite"/>
    </source>
</evidence>
<feature type="region of interest" description="Disordered" evidence="1">
    <location>
        <begin position="1"/>
        <end position="40"/>
    </location>
</feature>
<comment type="caution">
    <text evidence="3">The sequence shown here is derived from an EMBL/GenBank/DDBJ whole genome shotgun (WGS) entry which is preliminary data.</text>
</comment>
<sequence length="124" mass="13946">MLKCESNKAHGGGRGLRGGARSSLKMRPLPSPVRFQPSMDANTAYRHVQLSDGGRKAAVRAEDLKPPDHGERFHFWRQALCREALAGRPYYWEVEWTGRKVDPSAREMGGVSGVQYRIYSSSRN</sequence>
<evidence type="ECO:0000313" key="4">
    <source>
        <dbReference type="Proteomes" id="UP000314294"/>
    </source>
</evidence>
<protein>
    <submittedName>
        <fullName evidence="3">Neoverrucotoxin subunit beta</fullName>
    </submittedName>
</protein>
<dbReference type="EMBL" id="SRLO01019787">
    <property type="protein sequence ID" value="TNN23102.1"/>
    <property type="molecule type" value="Genomic_DNA"/>
</dbReference>
<gene>
    <name evidence="3" type="primary">STXB_3</name>
    <name evidence="3" type="ORF">EYF80_066781</name>
</gene>
<reference evidence="3 4" key="1">
    <citation type="submission" date="2019-03" db="EMBL/GenBank/DDBJ databases">
        <title>First draft genome of Liparis tanakae, snailfish: a comprehensive survey of snailfish specific genes.</title>
        <authorList>
            <person name="Kim W."/>
            <person name="Song I."/>
            <person name="Jeong J.-H."/>
            <person name="Kim D."/>
            <person name="Kim S."/>
            <person name="Ryu S."/>
            <person name="Song J.Y."/>
            <person name="Lee S.K."/>
        </authorList>
    </citation>
    <scope>NUCLEOTIDE SEQUENCE [LARGE SCALE GENOMIC DNA]</scope>
    <source>
        <tissue evidence="3">Muscle</tissue>
    </source>
</reference>
<dbReference type="SUPFAM" id="SSF49899">
    <property type="entry name" value="Concanavalin A-like lectins/glucanases"/>
    <property type="match status" value="1"/>
</dbReference>
<dbReference type="Gene3D" id="2.60.120.920">
    <property type="match status" value="1"/>
</dbReference>
<dbReference type="AlphaFoldDB" id="A0A4Z2E403"/>
<keyword evidence="4" id="KW-1185">Reference proteome</keyword>
<dbReference type="InterPro" id="IPR013320">
    <property type="entry name" value="ConA-like_dom_sf"/>
</dbReference>
<feature type="domain" description="SPRY-associated" evidence="2">
    <location>
        <begin position="34"/>
        <end position="86"/>
    </location>
</feature>
<dbReference type="InterPro" id="IPR043136">
    <property type="entry name" value="B30.2/SPRY_sf"/>
</dbReference>
<proteinExistence type="predicted"/>
<organism evidence="3 4">
    <name type="scientific">Liparis tanakae</name>
    <name type="common">Tanaka's snailfish</name>
    <dbReference type="NCBI Taxonomy" id="230148"/>
    <lineage>
        <taxon>Eukaryota</taxon>
        <taxon>Metazoa</taxon>
        <taxon>Chordata</taxon>
        <taxon>Craniata</taxon>
        <taxon>Vertebrata</taxon>
        <taxon>Euteleostomi</taxon>
        <taxon>Actinopterygii</taxon>
        <taxon>Neopterygii</taxon>
        <taxon>Teleostei</taxon>
        <taxon>Neoteleostei</taxon>
        <taxon>Acanthomorphata</taxon>
        <taxon>Eupercaria</taxon>
        <taxon>Perciformes</taxon>
        <taxon>Cottioidei</taxon>
        <taxon>Cottales</taxon>
        <taxon>Liparidae</taxon>
        <taxon>Liparis</taxon>
    </lineage>
</organism>
<dbReference type="SMART" id="SM00589">
    <property type="entry name" value="PRY"/>
    <property type="match status" value="1"/>
</dbReference>
<dbReference type="InterPro" id="IPR006574">
    <property type="entry name" value="PRY"/>
</dbReference>
<dbReference type="Pfam" id="PF13765">
    <property type="entry name" value="PRY"/>
    <property type="match status" value="1"/>
</dbReference>
<dbReference type="OrthoDB" id="6270329at2759"/>
<evidence type="ECO:0000313" key="3">
    <source>
        <dbReference type="EMBL" id="TNN23102.1"/>
    </source>
</evidence>